<keyword evidence="4" id="KW-0812">Transmembrane</keyword>
<reference evidence="10" key="1">
    <citation type="submission" date="2018-04" db="EMBL/GenBank/DDBJ databases">
        <title>Transcriptome assembly of Sipha flava.</title>
        <authorList>
            <person name="Scully E.D."/>
            <person name="Geib S.M."/>
            <person name="Palmer N.A."/>
            <person name="Koch K."/>
            <person name="Bradshaw J."/>
            <person name="Heng-Moss T."/>
            <person name="Sarath G."/>
        </authorList>
    </citation>
    <scope>NUCLEOTIDE SEQUENCE</scope>
</reference>
<comment type="subcellular location">
    <subcellularLocation>
        <location evidence="1">Membrane</location>
        <topology evidence="1">Multi-pass membrane protein</topology>
    </subcellularLocation>
</comment>
<dbReference type="GO" id="GO:0140359">
    <property type="term" value="F:ABC-type transporter activity"/>
    <property type="evidence" value="ECO:0007669"/>
    <property type="project" value="InterPro"/>
</dbReference>
<dbReference type="Pfam" id="PF00005">
    <property type="entry name" value="ABC_tran"/>
    <property type="match status" value="1"/>
</dbReference>
<protein>
    <submittedName>
        <fullName evidence="10">ATP-binding cassette sub-family G member 1</fullName>
    </submittedName>
</protein>
<evidence type="ECO:0000256" key="1">
    <source>
        <dbReference type="ARBA" id="ARBA00004141"/>
    </source>
</evidence>
<keyword evidence="5" id="KW-0547">Nucleotide-binding</keyword>
<keyword evidence="6 10" id="KW-0067">ATP-binding</keyword>
<dbReference type="CDD" id="cd03213">
    <property type="entry name" value="ABCG_EPDR"/>
    <property type="match status" value="1"/>
</dbReference>
<dbReference type="Gene3D" id="3.40.50.300">
    <property type="entry name" value="P-loop containing nucleotide triphosphate hydrolases"/>
    <property type="match status" value="1"/>
</dbReference>
<dbReference type="InterPro" id="IPR027417">
    <property type="entry name" value="P-loop_NTPase"/>
</dbReference>
<dbReference type="EMBL" id="GGMS01017763">
    <property type="protein sequence ID" value="MBY86966.1"/>
    <property type="molecule type" value="Transcribed_RNA"/>
</dbReference>
<evidence type="ECO:0000256" key="8">
    <source>
        <dbReference type="ARBA" id="ARBA00023136"/>
    </source>
</evidence>
<keyword evidence="3" id="KW-0813">Transport</keyword>
<keyword evidence="7" id="KW-1133">Transmembrane helix</keyword>
<dbReference type="InterPro" id="IPR003593">
    <property type="entry name" value="AAA+_ATPase"/>
</dbReference>
<proteinExistence type="inferred from homology"/>
<evidence type="ECO:0000256" key="3">
    <source>
        <dbReference type="ARBA" id="ARBA00022448"/>
    </source>
</evidence>
<dbReference type="AlphaFoldDB" id="A0A2S2RA92"/>
<evidence type="ECO:0000313" key="10">
    <source>
        <dbReference type="EMBL" id="MBY86966.1"/>
    </source>
</evidence>
<dbReference type="InterPro" id="IPR003439">
    <property type="entry name" value="ABC_transporter-like_ATP-bd"/>
</dbReference>
<dbReference type="GO" id="GO:0005886">
    <property type="term" value="C:plasma membrane"/>
    <property type="evidence" value="ECO:0007669"/>
    <property type="project" value="TreeGrafter"/>
</dbReference>
<organism evidence="10">
    <name type="scientific">Sipha flava</name>
    <name type="common">yellow sugarcane aphid</name>
    <dbReference type="NCBI Taxonomy" id="143950"/>
    <lineage>
        <taxon>Eukaryota</taxon>
        <taxon>Metazoa</taxon>
        <taxon>Ecdysozoa</taxon>
        <taxon>Arthropoda</taxon>
        <taxon>Hexapoda</taxon>
        <taxon>Insecta</taxon>
        <taxon>Pterygota</taxon>
        <taxon>Neoptera</taxon>
        <taxon>Paraneoptera</taxon>
        <taxon>Hemiptera</taxon>
        <taxon>Sternorrhyncha</taxon>
        <taxon>Aphidomorpha</taxon>
        <taxon>Aphidoidea</taxon>
        <taxon>Aphididae</taxon>
        <taxon>Sipha</taxon>
    </lineage>
</organism>
<sequence length="323" mass="35624">MGSASRMVLMHLPKNNPIDISFTDVQFTVEIGALRREKKQVLKGVSGRFNSGELTVIMGPSGAGKSTLLNILTGFQRKGMVGEVRTNRVDDHEDLLLNNDLRKKINQGRTMCRKESCYIMQDDQLCPLFTVLEIMMMAADLKLGYTLSYKSKVLVIEDILDSIGLSGSLHTRCGRLSGGQKKRLSIALELIDNPPIMFLDEPTTGLDSTSSHQCVSILKGLAKGGRTVVCTIHQPSASTYEMFDHVYIMAEGYCVYQGSSQNTIPYLQTIGLNCPQYHNPADFSKYTSLQFASPLSSVKAVVRLLTASTTTNHLAHFSSNWST</sequence>
<dbReference type="GO" id="GO:0005524">
    <property type="term" value="F:ATP binding"/>
    <property type="evidence" value="ECO:0007669"/>
    <property type="project" value="UniProtKB-KW"/>
</dbReference>
<dbReference type="GO" id="GO:0016887">
    <property type="term" value="F:ATP hydrolysis activity"/>
    <property type="evidence" value="ECO:0007669"/>
    <property type="project" value="InterPro"/>
</dbReference>
<keyword evidence="8" id="KW-0472">Membrane</keyword>
<name>A0A2S2RA92_9HEMI</name>
<accession>A0A2S2RA92</accession>
<evidence type="ECO:0000256" key="2">
    <source>
        <dbReference type="ARBA" id="ARBA00005814"/>
    </source>
</evidence>
<dbReference type="Pfam" id="PF19055">
    <property type="entry name" value="ABC2_membrane_7"/>
    <property type="match status" value="1"/>
</dbReference>
<dbReference type="PROSITE" id="PS00211">
    <property type="entry name" value="ABC_TRANSPORTER_1"/>
    <property type="match status" value="1"/>
</dbReference>
<dbReference type="FunFam" id="3.40.50.300:FF:001077">
    <property type="entry name" value="Uncharacterized protein, isoform A"/>
    <property type="match status" value="1"/>
</dbReference>
<evidence type="ECO:0000259" key="9">
    <source>
        <dbReference type="PROSITE" id="PS50893"/>
    </source>
</evidence>
<comment type="similarity">
    <text evidence="2">Belongs to the ABC transporter superfamily. ABCG family. Eye pigment precursor importer (TC 3.A.1.204) subfamily.</text>
</comment>
<feature type="domain" description="ABC transporter" evidence="9">
    <location>
        <begin position="20"/>
        <end position="276"/>
    </location>
</feature>
<dbReference type="SMART" id="SM00382">
    <property type="entry name" value="AAA"/>
    <property type="match status" value="1"/>
</dbReference>
<dbReference type="OrthoDB" id="66620at2759"/>
<dbReference type="InterPro" id="IPR017871">
    <property type="entry name" value="ABC_transporter-like_CS"/>
</dbReference>
<gene>
    <name evidence="10" type="primary">ABCG1_0</name>
    <name evidence="10" type="ORF">g.166675</name>
</gene>
<evidence type="ECO:0000256" key="6">
    <source>
        <dbReference type="ARBA" id="ARBA00022840"/>
    </source>
</evidence>
<dbReference type="PROSITE" id="PS50893">
    <property type="entry name" value="ABC_TRANSPORTER_2"/>
    <property type="match status" value="1"/>
</dbReference>
<dbReference type="PANTHER" id="PTHR48041:SF32">
    <property type="entry name" value="PROTEIN WHITE-LIKE PROTEIN"/>
    <property type="match status" value="1"/>
</dbReference>
<dbReference type="SUPFAM" id="SSF52540">
    <property type="entry name" value="P-loop containing nucleoside triphosphate hydrolases"/>
    <property type="match status" value="1"/>
</dbReference>
<dbReference type="PANTHER" id="PTHR48041">
    <property type="entry name" value="ABC TRANSPORTER G FAMILY MEMBER 28"/>
    <property type="match status" value="1"/>
</dbReference>
<dbReference type="InterPro" id="IPR050352">
    <property type="entry name" value="ABCG_transporters"/>
</dbReference>
<dbReference type="InterPro" id="IPR043926">
    <property type="entry name" value="ABCG_dom"/>
</dbReference>
<evidence type="ECO:0000256" key="4">
    <source>
        <dbReference type="ARBA" id="ARBA00022692"/>
    </source>
</evidence>
<evidence type="ECO:0000256" key="7">
    <source>
        <dbReference type="ARBA" id="ARBA00022989"/>
    </source>
</evidence>
<evidence type="ECO:0000256" key="5">
    <source>
        <dbReference type="ARBA" id="ARBA00022741"/>
    </source>
</evidence>